<accession>A0A4C1ZPN7</accession>
<evidence type="ECO:0000313" key="1">
    <source>
        <dbReference type="EMBL" id="GBP88587.1"/>
    </source>
</evidence>
<gene>
    <name evidence="1" type="ORF">EVAR_65988_1</name>
</gene>
<dbReference type="AlphaFoldDB" id="A0A4C1ZPN7"/>
<proteinExistence type="predicted"/>
<comment type="caution">
    <text evidence="1">The sequence shown here is derived from an EMBL/GenBank/DDBJ whole genome shotgun (WGS) entry which is preliminary data.</text>
</comment>
<dbReference type="Proteomes" id="UP000299102">
    <property type="component" value="Unassembled WGS sequence"/>
</dbReference>
<evidence type="ECO:0000313" key="2">
    <source>
        <dbReference type="Proteomes" id="UP000299102"/>
    </source>
</evidence>
<reference evidence="1 2" key="1">
    <citation type="journal article" date="2019" name="Commun. Biol.">
        <title>The bagworm genome reveals a unique fibroin gene that provides high tensile strength.</title>
        <authorList>
            <person name="Kono N."/>
            <person name="Nakamura H."/>
            <person name="Ohtoshi R."/>
            <person name="Tomita M."/>
            <person name="Numata K."/>
            <person name="Arakawa K."/>
        </authorList>
    </citation>
    <scope>NUCLEOTIDE SEQUENCE [LARGE SCALE GENOMIC DNA]</scope>
</reference>
<organism evidence="1 2">
    <name type="scientific">Eumeta variegata</name>
    <name type="common">Bagworm moth</name>
    <name type="synonym">Eumeta japonica</name>
    <dbReference type="NCBI Taxonomy" id="151549"/>
    <lineage>
        <taxon>Eukaryota</taxon>
        <taxon>Metazoa</taxon>
        <taxon>Ecdysozoa</taxon>
        <taxon>Arthropoda</taxon>
        <taxon>Hexapoda</taxon>
        <taxon>Insecta</taxon>
        <taxon>Pterygota</taxon>
        <taxon>Neoptera</taxon>
        <taxon>Endopterygota</taxon>
        <taxon>Lepidoptera</taxon>
        <taxon>Glossata</taxon>
        <taxon>Ditrysia</taxon>
        <taxon>Tineoidea</taxon>
        <taxon>Psychidae</taxon>
        <taxon>Oiketicinae</taxon>
        <taxon>Eumeta</taxon>
    </lineage>
</organism>
<dbReference type="EMBL" id="BGZK01001943">
    <property type="protein sequence ID" value="GBP88587.1"/>
    <property type="molecule type" value="Genomic_DNA"/>
</dbReference>
<keyword evidence="2" id="KW-1185">Reference proteome</keyword>
<sequence>MLDLNLIKRPSQFTSPVRSFTSYRMFTSNGLCETVLLSFVVIRNRPSRASPPARCPPSPFLYTISEARASSEYFSRFSPWARRLWVSEIGFYCEVLSTSIAVGRHGGRRYRRLVYEYTLHHYGITQWTGKLQYTAPMSWEAILEHVGIVT</sequence>
<protein>
    <submittedName>
        <fullName evidence="1">Uncharacterized protein</fullName>
    </submittedName>
</protein>
<name>A0A4C1ZPN7_EUMVA</name>